<dbReference type="AlphaFoldDB" id="A0A7W5F6H1"/>
<evidence type="ECO:0000313" key="1">
    <source>
        <dbReference type="EMBL" id="MBB3087158.1"/>
    </source>
</evidence>
<protein>
    <submittedName>
        <fullName evidence="1">Teichuronic acid biosynthesis glycosyltransferase TuaH</fullName>
        <ecNumber evidence="1">2.4.-.-</ecNumber>
    </submittedName>
</protein>
<name>A0A7W5F6H1_9ACTN</name>
<organism evidence="1 2">
    <name type="scientific">Nocardioides albus</name>
    <dbReference type="NCBI Taxonomy" id="1841"/>
    <lineage>
        <taxon>Bacteria</taxon>
        <taxon>Bacillati</taxon>
        <taxon>Actinomycetota</taxon>
        <taxon>Actinomycetes</taxon>
        <taxon>Propionibacteriales</taxon>
        <taxon>Nocardioidaceae</taxon>
        <taxon>Nocardioides</taxon>
    </lineage>
</organism>
<comment type="caution">
    <text evidence="1">The sequence shown here is derived from an EMBL/GenBank/DDBJ whole genome shotgun (WGS) entry which is preliminary data.</text>
</comment>
<proteinExistence type="predicted"/>
<dbReference type="SUPFAM" id="SSF53756">
    <property type="entry name" value="UDP-Glycosyltransferase/glycogen phosphorylase"/>
    <property type="match status" value="1"/>
</dbReference>
<dbReference type="GO" id="GO:0016757">
    <property type="term" value="F:glycosyltransferase activity"/>
    <property type="evidence" value="ECO:0007669"/>
    <property type="project" value="UniProtKB-KW"/>
</dbReference>
<keyword evidence="1" id="KW-0808">Transferase</keyword>
<dbReference type="EC" id="2.4.-.-" evidence="1"/>
<dbReference type="Proteomes" id="UP000577707">
    <property type="component" value="Unassembled WGS sequence"/>
</dbReference>
<sequence>MSPLLVWLAGVTWDGIRGTDRHLVTALSRHVRVLWVDPPQSPLRAGRPGSVLLGTEVAGVSRLRTVGLPGPDRAGIDRVTYAWLGRALRNAVPAGQPIVLVSTSPHPPLDLIESRRRIYYPTDDFVAGAVLMQKSPRRIASLEARRVHEADVVGAVSQVILDRLGVTSSFVLPNGCDPDAFSRTDELPPHPLVRLPLPVAGLVGQLSPRVDVSLLEAVAHSGMSLLLVGPRQRDFQTSRLDRLIALPNVQWVGARGFEELPGFLRAIDVGITPYVVDGFNRASFPLKTLEYLSAGRPVVSTPLPGTSLLDCPWVRTADDTASFVDRVRDAATSTVDRDAVRRFAAAHAWSERAHEFLRVSGIEPAYAPRR</sequence>
<dbReference type="RefSeq" id="WP_183541142.1">
    <property type="nucleotide sequence ID" value="NZ_BMQT01000001.1"/>
</dbReference>
<gene>
    <name evidence="1" type="ORF">FHS12_000081</name>
</gene>
<reference evidence="1 2" key="1">
    <citation type="submission" date="2020-08" db="EMBL/GenBank/DDBJ databases">
        <title>Genomic Encyclopedia of Type Strains, Phase III (KMG-III): the genomes of soil and plant-associated and newly described type strains.</title>
        <authorList>
            <person name="Whitman W."/>
        </authorList>
    </citation>
    <scope>NUCLEOTIDE SEQUENCE [LARGE SCALE GENOMIC DNA]</scope>
    <source>
        <strain evidence="1 2">CECT 3302</strain>
    </source>
</reference>
<keyword evidence="1" id="KW-0328">Glycosyltransferase</keyword>
<dbReference type="Pfam" id="PF13692">
    <property type="entry name" value="Glyco_trans_1_4"/>
    <property type="match status" value="1"/>
</dbReference>
<dbReference type="Gene3D" id="3.40.50.2000">
    <property type="entry name" value="Glycogen Phosphorylase B"/>
    <property type="match status" value="1"/>
</dbReference>
<dbReference type="EMBL" id="JACHXG010000001">
    <property type="protein sequence ID" value="MBB3087158.1"/>
    <property type="molecule type" value="Genomic_DNA"/>
</dbReference>
<evidence type="ECO:0000313" key="2">
    <source>
        <dbReference type="Proteomes" id="UP000577707"/>
    </source>
</evidence>
<dbReference type="PANTHER" id="PTHR12526">
    <property type="entry name" value="GLYCOSYLTRANSFERASE"/>
    <property type="match status" value="1"/>
</dbReference>
<accession>A0A7W5F6H1</accession>
<keyword evidence="2" id="KW-1185">Reference proteome</keyword>